<name>A0ACC0ILT1_9ERIC</name>
<protein>
    <submittedName>
        <fullName evidence="1">Uncharacterized protein</fullName>
    </submittedName>
</protein>
<evidence type="ECO:0000313" key="1">
    <source>
        <dbReference type="EMBL" id="KAI8025091.1"/>
    </source>
</evidence>
<dbReference type="Proteomes" id="UP001060215">
    <property type="component" value="Chromosome 3"/>
</dbReference>
<dbReference type="EMBL" id="CM045760">
    <property type="protein sequence ID" value="KAI8025091.1"/>
    <property type="molecule type" value="Genomic_DNA"/>
</dbReference>
<evidence type="ECO:0000313" key="2">
    <source>
        <dbReference type="Proteomes" id="UP001060215"/>
    </source>
</evidence>
<sequence>MDSCCATLRANTHLANPSKCGTDTTTHFDIMTSRSFRGSESLQGKSIPMSVKFARRTSSGRYDDYSGESNDLDSDISSGEIGSGEIGSGEFMK</sequence>
<comment type="caution">
    <text evidence="1">The sequence shown here is derived from an EMBL/GenBank/DDBJ whole genome shotgun (WGS) entry which is preliminary data.</text>
</comment>
<accession>A0ACC0ILT1</accession>
<organism evidence="1 2">
    <name type="scientific">Camellia lanceoleosa</name>
    <dbReference type="NCBI Taxonomy" id="1840588"/>
    <lineage>
        <taxon>Eukaryota</taxon>
        <taxon>Viridiplantae</taxon>
        <taxon>Streptophyta</taxon>
        <taxon>Embryophyta</taxon>
        <taxon>Tracheophyta</taxon>
        <taxon>Spermatophyta</taxon>
        <taxon>Magnoliopsida</taxon>
        <taxon>eudicotyledons</taxon>
        <taxon>Gunneridae</taxon>
        <taxon>Pentapetalae</taxon>
        <taxon>asterids</taxon>
        <taxon>Ericales</taxon>
        <taxon>Theaceae</taxon>
        <taxon>Camellia</taxon>
    </lineage>
</organism>
<reference evidence="1 2" key="1">
    <citation type="journal article" date="2022" name="Plant J.">
        <title>Chromosome-level genome of Camellia lanceoleosa provides a valuable resource for understanding genome evolution and self-incompatibility.</title>
        <authorList>
            <person name="Gong W."/>
            <person name="Xiao S."/>
            <person name="Wang L."/>
            <person name="Liao Z."/>
            <person name="Chang Y."/>
            <person name="Mo W."/>
            <person name="Hu G."/>
            <person name="Li W."/>
            <person name="Zhao G."/>
            <person name="Zhu H."/>
            <person name="Hu X."/>
            <person name="Ji K."/>
            <person name="Xiang X."/>
            <person name="Song Q."/>
            <person name="Yuan D."/>
            <person name="Jin S."/>
            <person name="Zhang L."/>
        </authorList>
    </citation>
    <scope>NUCLEOTIDE SEQUENCE [LARGE SCALE GENOMIC DNA]</scope>
    <source>
        <strain evidence="1">SQ_2022a</strain>
    </source>
</reference>
<gene>
    <name evidence="1" type="ORF">LOK49_LG02G01264</name>
</gene>
<keyword evidence="2" id="KW-1185">Reference proteome</keyword>
<proteinExistence type="predicted"/>